<protein>
    <recommendedName>
        <fullName evidence="7 9">Uroporphyrinogen-III synthase</fullName>
        <ecNumber evidence="3 9">4.2.1.75</ecNumber>
    </recommendedName>
</protein>
<keyword evidence="4 9" id="KW-0456">Lyase</keyword>
<dbReference type="RefSeq" id="WP_142892914.1">
    <property type="nucleotide sequence ID" value="NZ_ML660162.1"/>
</dbReference>
<organism evidence="11 12">
    <name type="scientific">Aliikangiella coralliicola</name>
    <dbReference type="NCBI Taxonomy" id="2592383"/>
    <lineage>
        <taxon>Bacteria</taxon>
        <taxon>Pseudomonadati</taxon>
        <taxon>Pseudomonadota</taxon>
        <taxon>Gammaproteobacteria</taxon>
        <taxon>Oceanospirillales</taxon>
        <taxon>Pleioneaceae</taxon>
        <taxon>Aliikangiella</taxon>
    </lineage>
</organism>
<dbReference type="AlphaFoldDB" id="A0A545UG03"/>
<dbReference type="GO" id="GO:0006782">
    <property type="term" value="P:protoporphyrinogen IX biosynthetic process"/>
    <property type="evidence" value="ECO:0007669"/>
    <property type="project" value="UniProtKB-UniRule"/>
</dbReference>
<comment type="pathway">
    <text evidence="1 9">Porphyrin-containing compound metabolism; protoporphyrin-IX biosynthesis; coproporphyrinogen-III from 5-aminolevulinate: step 3/4.</text>
</comment>
<dbReference type="EMBL" id="VIKS01000004">
    <property type="protein sequence ID" value="TQV88406.1"/>
    <property type="molecule type" value="Genomic_DNA"/>
</dbReference>
<evidence type="ECO:0000256" key="4">
    <source>
        <dbReference type="ARBA" id="ARBA00023239"/>
    </source>
</evidence>
<dbReference type="OrthoDB" id="9787650at2"/>
<dbReference type="UniPathway" id="UPA00251">
    <property type="reaction ID" value="UER00320"/>
</dbReference>
<keyword evidence="5 9" id="KW-0627">Porphyrin biosynthesis</keyword>
<evidence type="ECO:0000256" key="3">
    <source>
        <dbReference type="ARBA" id="ARBA00013109"/>
    </source>
</evidence>
<evidence type="ECO:0000256" key="2">
    <source>
        <dbReference type="ARBA" id="ARBA00008133"/>
    </source>
</evidence>
<comment type="similarity">
    <text evidence="2 9">Belongs to the uroporphyrinogen-III synthase family.</text>
</comment>
<dbReference type="InterPro" id="IPR003754">
    <property type="entry name" value="4pyrrol_synth_uPrphyn_synth"/>
</dbReference>
<evidence type="ECO:0000313" key="11">
    <source>
        <dbReference type="EMBL" id="TQV88406.1"/>
    </source>
</evidence>
<evidence type="ECO:0000259" key="10">
    <source>
        <dbReference type="Pfam" id="PF02602"/>
    </source>
</evidence>
<evidence type="ECO:0000256" key="7">
    <source>
        <dbReference type="ARBA" id="ARBA00040167"/>
    </source>
</evidence>
<dbReference type="Gene3D" id="3.40.50.10090">
    <property type="match status" value="2"/>
</dbReference>
<evidence type="ECO:0000256" key="8">
    <source>
        <dbReference type="ARBA" id="ARBA00048617"/>
    </source>
</evidence>
<dbReference type="PANTHER" id="PTHR38042">
    <property type="entry name" value="UROPORPHYRINOGEN-III SYNTHASE, CHLOROPLASTIC"/>
    <property type="match status" value="1"/>
</dbReference>
<evidence type="ECO:0000256" key="1">
    <source>
        <dbReference type="ARBA" id="ARBA00004772"/>
    </source>
</evidence>
<keyword evidence="12" id="KW-1185">Reference proteome</keyword>
<name>A0A545UG03_9GAMM</name>
<dbReference type="SUPFAM" id="SSF69618">
    <property type="entry name" value="HemD-like"/>
    <property type="match status" value="1"/>
</dbReference>
<dbReference type="PANTHER" id="PTHR38042:SF1">
    <property type="entry name" value="UROPORPHYRINOGEN-III SYNTHASE, CHLOROPLASTIC"/>
    <property type="match status" value="1"/>
</dbReference>
<comment type="function">
    <text evidence="6 9">Catalyzes cyclization of the linear tetrapyrrole, hydroxymethylbilane, to the macrocyclic uroporphyrinogen III.</text>
</comment>
<dbReference type="Pfam" id="PF02602">
    <property type="entry name" value="HEM4"/>
    <property type="match status" value="1"/>
</dbReference>
<feature type="domain" description="Tetrapyrrole biosynthesis uroporphyrinogen III synthase" evidence="10">
    <location>
        <begin position="35"/>
        <end position="246"/>
    </location>
</feature>
<dbReference type="GO" id="GO:0006780">
    <property type="term" value="P:uroporphyrinogen III biosynthetic process"/>
    <property type="evidence" value="ECO:0007669"/>
    <property type="project" value="UniProtKB-UniRule"/>
</dbReference>
<evidence type="ECO:0000313" key="12">
    <source>
        <dbReference type="Proteomes" id="UP000315439"/>
    </source>
</evidence>
<evidence type="ECO:0000256" key="5">
    <source>
        <dbReference type="ARBA" id="ARBA00023244"/>
    </source>
</evidence>
<comment type="caution">
    <text evidence="11">The sequence shown here is derived from an EMBL/GenBank/DDBJ whole genome shotgun (WGS) entry which is preliminary data.</text>
</comment>
<dbReference type="CDD" id="cd06578">
    <property type="entry name" value="HemD"/>
    <property type="match status" value="1"/>
</dbReference>
<gene>
    <name evidence="11" type="ORF">FLL46_07745</name>
</gene>
<dbReference type="EC" id="4.2.1.75" evidence="3 9"/>
<dbReference type="Proteomes" id="UP000315439">
    <property type="component" value="Unassembled WGS sequence"/>
</dbReference>
<accession>A0A545UG03</accession>
<dbReference type="InterPro" id="IPR036108">
    <property type="entry name" value="4pyrrol_syn_uPrphyn_synt_sf"/>
</dbReference>
<evidence type="ECO:0000256" key="6">
    <source>
        <dbReference type="ARBA" id="ARBA00037589"/>
    </source>
</evidence>
<dbReference type="GO" id="GO:0004852">
    <property type="term" value="F:uroporphyrinogen-III synthase activity"/>
    <property type="evidence" value="ECO:0007669"/>
    <property type="project" value="UniProtKB-UniRule"/>
</dbReference>
<dbReference type="InterPro" id="IPR039793">
    <property type="entry name" value="UROS/Hem4"/>
</dbReference>
<reference evidence="11 12" key="1">
    <citation type="submission" date="2019-07" db="EMBL/GenBank/DDBJ databases">
        <title>Draft genome for Aliikangiella sp. M105.</title>
        <authorList>
            <person name="Wang G."/>
        </authorList>
    </citation>
    <scope>NUCLEOTIDE SEQUENCE [LARGE SCALE GENOMIC DNA]</scope>
    <source>
        <strain evidence="11 12">M105</strain>
    </source>
</reference>
<proteinExistence type="inferred from homology"/>
<evidence type="ECO:0000256" key="9">
    <source>
        <dbReference type="RuleBase" id="RU366031"/>
    </source>
</evidence>
<comment type="catalytic activity">
    <reaction evidence="8 9">
        <text>hydroxymethylbilane = uroporphyrinogen III + H2O</text>
        <dbReference type="Rhea" id="RHEA:18965"/>
        <dbReference type="ChEBI" id="CHEBI:15377"/>
        <dbReference type="ChEBI" id="CHEBI:57308"/>
        <dbReference type="ChEBI" id="CHEBI:57845"/>
        <dbReference type="EC" id="4.2.1.75"/>
    </reaction>
</comment>
<sequence length="256" mass="28703">MLKDSDIKRLIVTRPQGQTDSLLKKLKQAVGNWLEIEHLPLIQISPLDFSEQEKKDLTDKAIDGAIFISGNAARLFFNHSKRADNLSGIPLLAVGNNTASELKKITNQPVLYPDQMNSEGLLKLAQLQSISNQHWLIVKGTGGRSLIEQTLRERGAQVSEIEVYQRRLPDYSTQQKIYQQKFDHPVWLLSSAQAITHLHRILGLTDQPEHATRLIVSSDRLATMARQQGFTIIAQSAGASESQLVQCVKTLILHQE</sequence>